<protein>
    <submittedName>
        <fullName evidence="1">Uncharacterized protein</fullName>
    </submittedName>
</protein>
<reference evidence="1" key="2">
    <citation type="journal article" date="2015" name="Data Brief">
        <title>Shoot transcriptome of the giant reed, Arundo donax.</title>
        <authorList>
            <person name="Barrero R.A."/>
            <person name="Guerrero F.D."/>
            <person name="Moolhuijzen P."/>
            <person name="Goolsby J.A."/>
            <person name="Tidwell J."/>
            <person name="Bellgard S.E."/>
            <person name="Bellgard M.I."/>
        </authorList>
    </citation>
    <scope>NUCLEOTIDE SEQUENCE</scope>
    <source>
        <tissue evidence="1">Shoot tissue taken approximately 20 cm above the soil surface</tissue>
    </source>
</reference>
<evidence type="ECO:0000313" key="1">
    <source>
        <dbReference type="EMBL" id="JAD36657.1"/>
    </source>
</evidence>
<dbReference type="AlphaFoldDB" id="A0A0A8ZPA5"/>
<dbReference type="EMBL" id="GBRH01261238">
    <property type="protein sequence ID" value="JAD36657.1"/>
    <property type="molecule type" value="Transcribed_RNA"/>
</dbReference>
<organism evidence="1">
    <name type="scientific">Arundo donax</name>
    <name type="common">Giant reed</name>
    <name type="synonym">Donax arundinaceus</name>
    <dbReference type="NCBI Taxonomy" id="35708"/>
    <lineage>
        <taxon>Eukaryota</taxon>
        <taxon>Viridiplantae</taxon>
        <taxon>Streptophyta</taxon>
        <taxon>Embryophyta</taxon>
        <taxon>Tracheophyta</taxon>
        <taxon>Spermatophyta</taxon>
        <taxon>Magnoliopsida</taxon>
        <taxon>Liliopsida</taxon>
        <taxon>Poales</taxon>
        <taxon>Poaceae</taxon>
        <taxon>PACMAD clade</taxon>
        <taxon>Arundinoideae</taxon>
        <taxon>Arundineae</taxon>
        <taxon>Arundo</taxon>
    </lineage>
</organism>
<proteinExistence type="predicted"/>
<reference evidence="1" key="1">
    <citation type="submission" date="2014-09" db="EMBL/GenBank/DDBJ databases">
        <authorList>
            <person name="Magalhaes I.L.F."/>
            <person name="Oliveira U."/>
            <person name="Santos F.R."/>
            <person name="Vidigal T.H.D.A."/>
            <person name="Brescovit A.D."/>
            <person name="Santos A.J."/>
        </authorList>
    </citation>
    <scope>NUCLEOTIDE SEQUENCE</scope>
    <source>
        <tissue evidence="1">Shoot tissue taken approximately 20 cm above the soil surface</tissue>
    </source>
</reference>
<accession>A0A0A8ZPA5</accession>
<sequence length="16" mass="1788">MELGSTYLRNCGSMLL</sequence>
<name>A0A0A8ZPA5_ARUDO</name>